<feature type="region of interest" description="Disordered" evidence="8">
    <location>
        <begin position="125"/>
        <end position="154"/>
    </location>
</feature>
<dbReference type="Gene3D" id="3.40.50.10330">
    <property type="entry name" value="Probable inorganic polyphosphate/atp-NAD kinase, domain 1"/>
    <property type="match status" value="1"/>
</dbReference>
<sequence>MNQSHEKNSSSDGTSSMGSTPIATITATPTPTSNAVVVATGTADGDGESNHRHDVSDTFYTSQRKKGSSHVFRVRLDTTGFTLQRESPTGTTIKEQTVKICDIVGARCMRLKKTRRLAMANACACSSGNPNSPANSATSRSNNRNNGATPSKCSTASKEEYACDGDVSAYLYVFAYVLKKKSLRSELHRERTVLTLRFRSFDSFEDNMREADRWYRALRWQLHQTLEDIFVDRTNEERRRRVLVLLNPKSGSGNGREVFNMHVSPVLNEAEVPYDLYVTKHSNFASELMSTRRLDAWCCVVAVGGDGLFHEIVNGLMQREDWEQVLPNIALGIIPCGSGNGLARSIAHGYNEPYFSKPVLGAALTVISGRSSPMDVVRVQLKERSVYSFLSIGWGFISDVDIESERLRMFGYQRFTIWTLYRLANLRTYNGRVSYLPSHQTGQGVGGLEGMQEPTLRMLQSSRSYNTTLNKQQLLNVPASFHHSVECLPSEFADVISLETSINQSFRSRCDSWLSGGSRRSYYYSISESIYHSLADESDLAEQSQIYAASSYLENRPQNFGPPSSLPDLDQPLSPEDGWQVEEGEFIMMHAVYQTHLGIDCHFAPKAQMNDGTIHLILIRGGISRPHLLSFLYNMSSGTHLPEVNNQYVKVLPVRAFRLEPHDNHGIITIDGERVEFGPLQAEVLPGIARVMVPK</sequence>
<reference evidence="10 11" key="1">
    <citation type="journal article" date="2007" name="Nature">
        <title>Evolution of genes and genomes on the Drosophila phylogeny.</title>
        <authorList>
            <consortium name="Drosophila 12 Genomes Consortium"/>
            <person name="Clark A.G."/>
            <person name="Eisen M.B."/>
            <person name="Smith D.R."/>
            <person name="Bergman C.M."/>
            <person name="Oliver B."/>
            <person name="Markow T.A."/>
            <person name="Kaufman T.C."/>
            <person name="Kellis M."/>
            <person name="Gelbart W."/>
            <person name="Iyer V.N."/>
            <person name="Pollard D.A."/>
            <person name="Sackton T.B."/>
            <person name="Larracuente A.M."/>
            <person name="Singh N.D."/>
            <person name="Abad J.P."/>
            <person name="Abt D.N."/>
            <person name="Adryan B."/>
            <person name="Aguade M."/>
            <person name="Akashi H."/>
            <person name="Anderson W.W."/>
            <person name="Aquadro C.F."/>
            <person name="Ardell D.H."/>
            <person name="Arguello R."/>
            <person name="Artieri C.G."/>
            <person name="Barbash D.A."/>
            <person name="Barker D."/>
            <person name="Barsanti P."/>
            <person name="Batterham P."/>
            <person name="Batzoglou S."/>
            <person name="Begun D."/>
            <person name="Bhutkar A."/>
            <person name="Blanco E."/>
            <person name="Bosak S.A."/>
            <person name="Bradley R.K."/>
            <person name="Brand A.D."/>
            <person name="Brent M.R."/>
            <person name="Brooks A.N."/>
            <person name="Brown R.H."/>
            <person name="Butlin R.K."/>
            <person name="Caggese C."/>
            <person name="Calvi B.R."/>
            <person name="Bernardo de Carvalho A."/>
            <person name="Caspi A."/>
            <person name="Castrezana S."/>
            <person name="Celniker S.E."/>
            <person name="Chang J.L."/>
            <person name="Chapple C."/>
            <person name="Chatterji S."/>
            <person name="Chinwalla A."/>
            <person name="Civetta A."/>
            <person name="Clifton S.W."/>
            <person name="Comeron J.M."/>
            <person name="Costello J.C."/>
            <person name="Coyne J.A."/>
            <person name="Daub J."/>
            <person name="David R.G."/>
            <person name="Delcher A.L."/>
            <person name="Delehaunty K."/>
            <person name="Do C.B."/>
            <person name="Ebling H."/>
            <person name="Edwards K."/>
            <person name="Eickbush T."/>
            <person name="Evans J.D."/>
            <person name="Filipski A."/>
            <person name="Findeiss S."/>
            <person name="Freyhult E."/>
            <person name="Fulton L."/>
            <person name="Fulton R."/>
            <person name="Garcia A.C."/>
            <person name="Gardiner A."/>
            <person name="Garfield D.A."/>
            <person name="Garvin B.E."/>
            <person name="Gibson G."/>
            <person name="Gilbert D."/>
            <person name="Gnerre S."/>
            <person name="Godfrey J."/>
            <person name="Good R."/>
            <person name="Gotea V."/>
            <person name="Gravely B."/>
            <person name="Greenberg A.J."/>
            <person name="Griffiths-Jones S."/>
            <person name="Gross S."/>
            <person name="Guigo R."/>
            <person name="Gustafson E.A."/>
            <person name="Haerty W."/>
            <person name="Hahn M.W."/>
            <person name="Halligan D.L."/>
            <person name="Halpern A.L."/>
            <person name="Halter G.M."/>
            <person name="Han M.V."/>
            <person name="Heger A."/>
            <person name="Hillier L."/>
            <person name="Hinrichs A.S."/>
            <person name="Holmes I."/>
            <person name="Hoskins R.A."/>
            <person name="Hubisz M.J."/>
            <person name="Hultmark D."/>
            <person name="Huntley M.A."/>
            <person name="Jaffe D.B."/>
            <person name="Jagadeeshan S."/>
            <person name="Jeck W.R."/>
            <person name="Johnson J."/>
            <person name="Jones C.D."/>
            <person name="Jordan W.C."/>
            <person name="Karpen G.H."/>
            <person name="Kataoka E."/>
            <person name="Keightley P.D."/>
            <person name="Kheradpour P."/>
            <person name="Kirkness E.F."/>
            <person name="Koerich L.B."/>
            <person name="Kristiansen K."/>
            <person name="Kudrna D."/>
            <person name="Kulathinal R.J."/>
            <person name="Kumar S."/>
            <person name="Kwok R."/>
            <person name="Lander E."/>
            <person name="Langley C.H."/>
            <person name="Lapoint R."/>
            <person name="Lazzaro B.P."/>
            <person name="Lee S.J."/>
            <person name="Levesque L."/>
            <person name="Li R."/>
            <person name="Lin C.F."/>
            <person name="Lin M.F."/>
            <person name="Lindblad-Toh K."/>
            <person name="Llopart A."/>
            <person name="Long M."/>
            <person name="Low L."/>
            <person name="Lozovsky E."/>
            <person name="Lu J."/>
            <person name="Luo M."/>
            <person name="Machado C.A."/>
            <person name="Makalowski W."/>
            <person name="Marzo M."/>
            <person name="Matsuda M."/>
            <person name="Matzkin L."/>
            <person name="McAllister B."/>
            <person name="McBride C.S."/>
            <person name="McKernan B."/>
            <person name="McKernan K."/>
            <person name="Mendez-Lago M."/>
            <person name="Minx P."/>
            <person name="Mollenhauer M.U."/>
            <person name="Montooth K."/>
            <person name="Mount S.M."/>
            <person name="Mu X."/>
            <person name="Myers E."/>
            <person name="Negre B."/>
            <person name="Newfeld S."/>
            <person name="Nielsen R."/>
            <person name="Noor M.A."/>
            <person name="O'Grady P."/>
            <person name="Pachter L."/>
            <person name="Papaceit M."/>
            <person name="Parisi M.J."/>
            <person name="Parisi M."/>
            <person name="Parts L."/>
            <person name="Pedersen J.S."/>
            <person name="Pesole G."/>
            <person name="Phillippy A.M."/>
            <person name="Ponting C.P."/>
            <person name="Pop M."/>
            <person name="Porcelli D."/>
            <person name="Powell J.R."/>
            <person name="Prohaska S."/>
            <person name="Pruitt K."/>
            <person name="Puig M."/>
            <person name="Quesneville H."/>
            <person name="Ram K.R."/>
            <person name="Rand D."/>
            <person name="Rasmussen M.D."/>
            <person name="Reed L.K."/>
            <person name="Reenan R."/>
            <person name="Reily A."/>
            <person name="Remington K.A."/>
            <person name="Rieger T.T."/>
            <person name="Ritchie M.G."/>
            <person name="Robin C."/>
            <person name="Rogers Y.H."/>
            <person name="Rohde C."/>
            <person name="Rozas J."/>
            <person name="Rubenfield M.J."/>
            <person name="Ruiz A."/>
            <person name="Russo S."/>
            <person name="Salzberg S.L."/>
            <person name="Sanchez-Gracia A."/>
            <person name="Saranga D.J."/>
            <person name="Sato H."/>
            <person name="Schaeffer S.W."/>
            <person name="Schatz M.C."/>
            <person name="Schlenke T."/>
            <person name="Schwartz R."/>
            <person name="Segarra C."/>
            <person name="Singh R.S."/>
            <person name="Sirot L."/>
            <person name="Sirota M."/>
            <person name="Sisneros N.B."/>
            <person name="Smith C.D."/>
            <person name="Smith T.F."/>
            <person name="Spieth J."/>
            <person name="Stage D.E."/>
            <person name="Stark A."/>
            <person name="Stephan W."/>
            <person name="Strausberg R.L."/>
            <person name="Strempel S."/>
            <person name="Sturgill D."/>
            <person name="Sutton G."/>
            <person name="Sutton G.G."/>
            <person name="Tao W."/>
            <person name="Teichmann S."/>
            <person name="Tobari Y.N."/>
            <person name="Tomimura Y."/>
            <person name="Tsolas J.M."/>
            <person name="Valente V.L."/>
            <person name="Venter E."/>
            <person name="Venter J.C."/>
            <person name="Vicario S."/>
            <person name="Vieira F.G."/>
            <person name="Vilella A.J."/>
            <person name="Villasante A."/>
            <person name="Walenz B."/>
            <person name="Wang J."/>
            <person name="Wasserman M."/>
            <person name="Watts T."/>
            <person name="Wilson D."/>
            <person name="Wilson R.K."/>
            <person name="Wing R.A."/>
            <person name="Wolfner M.F."/>
            <person name="Wong A."/>
            <person name="Wong G.K."/>
            <person name="Wu C.I."/>
            <person name="Wu G."/>
            <person name="Yamamoto D."/>
            <person name="Yang H.P."/>
            <person name="Yang S.P."/>
            <person name="Yorke J.A."/>
            <person name="Yoshida K."/>
            <person name="Zdobnov E."/>
            <person name="Zhang P."/>
            <person name="Zhang Y."/>
            <person name="Zimin A.V."/>
            <person name="Baldwin J."/>
            <person name="Abdouelleil A."/>
            <person name="Abdulkadir J."/>
            <person name="Abebe A."/>
            <person name="Abera B."/>
            <person name="Abreu J."/>
            <person name="Acer S.C."/>
            <person name="Aftuck L."/>
            <person name="Alexander A."/>
            <person name="An P."/>
            <person name="Anderson E."/>
            <person name="Anderson S."/>
            <person name="Arachi H."/>
            <person name="Azer M."/>
            <person name="Bachantsang P."/>
            <person name="Barry A."/>
            <person name="Bayul T."/>
            <person name="Berlin A."/>
            <person name="Bessette D."/>
            <person name="Bloom T."/>
            <person name="Blye J."/>
            <person name="Boguslavskiy L."/>
            <person name="Bonnet C."/>
            <person name="Boukhgalter B."/>
            <person name="Bourzgui I."/>
            <person name="Brown A."/>
            <person name="Cahill P."/>
            <person name="Channer S."/>
            <person name="Cheshatsang Y."/>
            <person name="Chuda L."/>
            <person name="Citroen M."/>
            <person name="Collymore A."/>
            <person name="Cooke P."/>
            <person name="Costello M."/>
            <person name="D'Aco K."/>
            <person name="Daza R."/>
            <person name="De Haan G."/>
            <person name="DeGray S."/>
            <person name="DeMaso C."/>
            <person name="Dhargay N."/>
            <person name="Dooley K."/>
            <person name="Dooley E."/>
            <person name="Doricent M."/>
            <person name="Dorje P."/>
            <person name="Dorjee K."/>
            <person name="Dupes A."/>
            <person name="Elong R."/>
            <person name="Falk J."/>
            <person name="Farina A."/>
            <person name="Faro S."/>
            <person name="Ferguson D."/>
            <person name="Fisher S."/>
            <person name="Foley C.D."/>
            <person name="Franke A."/>
            <person name="Friedrich D."/>
            <person name="Gadbois L."/>
            <person name="Gearin G."/>
            <person name="Gearin C.R."/>
            <person name="Giannoukos G."/>
            <person name="Goode T."/>
            <person name="Graham J."/>
            <person name="Grandbois E."/>
            <person name="Grewal S."/>
            <person name="Gyaltsen K."/>
            <person name="Hafez N."/>
            <person name="Hagos B."/>
            <person name="Hall J."/>
            <person name="Henson C."/>
            <person name="Hollinger A."/>
            <person name="Honan T."/>
            <person name="Huard M.D."/>
            <person name="Hughes L."/>
            <person name="Hurhula B."/>
            <person name="Husby M.E."/>
            <person name="Kamat A."/>
            <person name="Kanga B."/>
            <person name="Kashin S."/>
            <person name="Khazanovich D."/>
            <person name="Kisner P."/>
            <person name="Lance K."/>
            <person name="Lara M."/>
            <person name="Lee W."/>
            <person name="Lennon N."/>
            <person name="Letendre F."/>
            <person name="LeVine R."/>
            <person name="Lipovsky A."/>
            <person name="Liu X."/>
            <person name="Liu J."/>
            <person name="Liu S."/>
            <person name="Lokyitsang T."/>
            <person name="Lokyitsang Y."/>
            <person name="Lubonja R."/>
            <person name="Lui A."/>
            <person name="MacDonald P."/>
            <person name="Magnisalis V."/>
            <person name="Maru K."/>
            <person name="Matthews C."/>
            <person name="McCusker W."/>
            <person name="McDonough S."/>
            <person name="Mehta T."/>
            <person name="Meldrim J."/>
            <person name="Meneus L."/>
            <person name="Mihai O."/>
            <person name="Mihalev A."/>
            <person name="Mihova T."/>
            <person name="Mittelman R."/>
            <person name="Mlenga V."/>
            <person name="Montmayeur A."/>
            <person name="Mulrain L."/>
            <person name="Navidi A."/>
            <person name="Naylor J."/>
            <person name="Negash T."/>
            <person name="Nguyen T."/>
            <person name="Nguyen N."/>
            <person name="Nicol R."/>
            <person name="Norbu C."/>
            <person name="Norbu N."/>
            <person name="Novod N."/>
            <person name="O'Neill B."/>
            <person name="Osman S."/>
            <person name="Markiewicz E."/>
            <person name="Oyono O.L."/>
            <person name="Patti C."/>
            <person name="Phunkhang P."/>
            <person name="Pierre F."/>
            <person name="Priest M."/>
            <person name="Raghuraman S."/>
            <person name="Rege F."/>
            <person name="Reyes R."/>
            <person name="Rise C."/>
            <person name="Rogov P."/>
            <person name="Ross K."/>
            <person name="Ryan E."/>
            <person name="Settipalli S."/>
            <person name="Shea T."/>
            <person name="Sherpa N."/>
            <person name="Shi L."/>
            <person name="Shih D."/>
            <person name="Sparrow T."/>
            <person name="Spaulding J."/>
            <person name="Stalker J."/>
            <person name="Stange-Thomann N."/>
            <person name="Stavropoulos S."/>
            <person name="Stone C."/>
            <person name="Strader C."/>
            <person name="Tesfaye S."/>
            <person name="Thomson T."/>
            <person name="Thoulutsang Y."/>
            <person name="Thoulutsang D."/>
            <person name="Topham K."/>
            <person name="Topping I."/>
            <person name="Tsamla T."/>
            <person name="Vassiliev H."/>
            <person name="Vo A."/>
            <person name="Wangchuk T."/>
            <person name="Wangdi T."/>
            <person name="Weiand M."/>
            <person name="Wilkinson J."/>
            <person name="Wilson A."/>
            <person name="Yadav S."/>
            <person name="Young G."/>
            <person name="Yu Q."/>
            <person name="Zembek L."/>
            <person name="Zhong D."/>
            <person name="Zimmer A."/>
            <person name="Zwirko Z."/>
            <person name="Jaffe D.B."/>
            <person name="Alvarez P."/>
            <person name="Brockman W."/>
            <person name="Butler J."/>
            <person name="Chin C."/>
            <person name="Gnerre S."/>
            <person name="Grabherr M."/>
            <person name="Kleber M."/>
            <person name="Mauceli E."/>
            <person name="MacCallum I."/>
        </authorList>
    </citation>
    <scope>NUCLEOTIDE SEQUENCE [LARGE SCALE GENOMIC DNA]</scope>
    <source>
        <strain evidence="11">Tucson 14030-0811.24</strain>
    </source>
</reference>
<organism evidence="10 11">
    <name type="scientific">Drosophila willistoni</name>
    <name type="common">Fruit fly</name>
    <dbReference type="NCBI Taxonomy" id="7260"/>
    <lineage>
        <taxon>Eukaryota</taxon>
        <taxon>Metazoa</taxon>
        <taxon>Ecdysozoa</taxon>
        <taxon>Arthropoda</taxon>
        <taxon>Hexapoda</taxon>
        <taxon>Insecta</taxon>
        <taxon>Pterygota</taxon>
        <taxon>Neoptera</taxon>
        <taxon>Endopterygota</taxon>
        <taxon>Diptera</taxon>
        <taxon>Brachycera</taxon>
        <taxon>Muscomorpha</taxon>
        <taxon>Ephydroidea</taxon>
        <taxon>Drosophilidae</taxon>
        <taxon>Drosophila</taxon>
        <taxon>Sophophora</taxon>
    </lineage>
</organism>
<evidence type="ECO:0000256" key="5">
    <source>
        <dbReference type="ARBA" id="ARBA00022840"/>
    </source>
</evidence>
<dbReference type="GO" id="GO:0008481">
    <property type="term" value="F:sphingosine kinase activity"/>
    <property type="evidence" value="ECO:0007669"/>
    <property type="project" value="UniProtKB-EC"/>
</dbReference>
<dbReference type="PROSITE" id="PS50146">
    <property type="entry name" value="DAGK"/>
    <property type="match status" value="1"/>
</dbReference>
<protein>
    <recommendedName>
        <fullName evidence="7">sphingosine kinase</fullName>
        <ecNumber evidence="7">2.7.1.91</ecNumber>
    </recommendedName>
</protein>
<dbReference type="KEGG" id="dwi:6646363"/>
<keyword evidence="6" id="KW-0472">Membrane</keyword>
<evidence type="ECO:0000256" key="6">
    <source>
        <dbReference type="ARBA" id="ARBA00023136"/>
    </source>
</evidence>
<evidence type="ECO:0000256" key="4">
    <source>
        <dbReference type="ARBA" id="ARBA00022777"/>
    </source>
</evidence>
<dbReference type="PhylomeDB" id="B4N6I1"/>
<dbReference type="EC" id="2.7.1.91" evidence="7"/>
<dbReference type="InParanoid" id="B4N6I1"/>
<keyword evidence="5" id="KW-0067">ATP-binding</keyword>
<comment type="subcellular location">
    <subcellularLocation>
        <location evidence="1">Endomembrane system</location>
    </subcellularLocation>
</comment>
<evidence type="ECO:0000259" key="9">
    <source>
        <dbReference type="PROSITE" id="PS50146"/>
    </source>
</evidence>
<evidence type="ECO:0000313" key="11">
    <source>
        <dbReference type="Proteomes" id="UP000007798"/>
    </source>
</evidence>
<dbReference type="Proteomes" id="UP000007798">
    <property type="component" value="Unassembled WGS sequence"/>
</dbReference>
<dbReference type="GO" id="GO:0046512">
    <property type="term" value="P:sphingosine biosynthetic process"/>
    <property type="evidence" value="ECO:0007669"/>
    <property type="project" value="TreeGrafter"/>
</dbReference>
<dbReference type="GO" id="GO:0042981">
    <property type="term" value="P:regulation of apoptotic process"/>
    <property type="evidence" value="ECO:0007669"/>
    <property type="project" value="UniProtKB-ARBA"/>
</dbReference>
<dbReference type="eggNOG" id="KOG1116">
    <property type="taxonomic scope" value="Eukaryota"/>
</dbReference>
<dbReference type="OrthoDB" id="3853857at2759"/>
<dbReference type="HOGENOM" id="CLU_013399_1_1_1"/>
<dbReference type="InterPro" id="IPR045540">
    <property type="entry name" value="YegS/DAGK_C"/>
</dbReference>
<dbReference type="SUPFAM" id="SSF111331">
    <property type="entry name" value="NAD kinase/diacylglycerol kinase-like"/>
    <property type="match status" value="1"/>
</dbReference>
<dbReference type="SMART" id="SM00046">
    <property type="entry name" value="DAGKc"/>
    <property type="match status" value="1"/>
</dbReference>
<name>B4N6I1_DROWI</name>
<evidence type="ECO:0000256" key="1">
    <source>
        <dbReference type="ARBA" id="ARBA00004308"/>
    </source>
</evidence>
<dbReference type="AlphaFoldDB" id="B4N6I1"/>
<keyword evidence="4" id="KW-0418">Kinase</keyword>
<dbReference type="GO" id="GO:0005524">
    <property type="term" value="F:ATP binding"/>
    <property type="evidence" value="ECO:0007669"/>
    <property type="project" value="UniProtKB-KW"/>
</dbReference>
<gene>
    <name evidence="10" type="primary">Dwil\GK12320</name>
    <name evidence="10" type="ORF">Dwil_GK12320</name>
</gene>
<dbReference type="FunCoup" id="B4N6I1">
    <property type="interactions" value="807"/>
</dbReference>
<evidence type="ECO:0000256" key="8">
    <source>
        <dbReference type="SAM" id="MobiDB-lite"/>
    </source>
</evidence>
<dbReference type="Pfam" id="PF00781">
    <property type="entry name" value="DAGK_cat"/>
    <property type="match status" value="1"/>
</dbReference>
<dbReference type="GO" id="GO:0005765">
    <property type="term" value="C:lysosomal membrane"/>
    <property type="evidence" value="ECO:0007669"/>
    <property type="project" value="EnsemblMetazoa"/>
</dbReference>
<evidence type="ECO:0000313" key="10">
    <source>
        <dbReference type="EMBL" id="EDW79970.1"/>
    </source>
</evidence>
<feature type="compositionally biased region" description="Low complexity" evidence="8">
    <location>
        <begin position="126"/>
        <end position="149"/>
    </location>
</feature>
<accession>B4N6I1</accession>
<feature type="region of interest" description="Disordered" evidence="8">
    <location>
        <begin position="1"/>
        <end position="31"/>
    </location>
</feature>
<dbReference type="InterPro" id="IPR017438">
    <property type="entry name" value="ATP-NAD_kinase_N"/>
</dbReference>
<dbReference type="Gene3D" id="2.60.200.40">
    <property type="match status" value="1"/>
</dbReference>
<proteinExistence type="predicted"/>
<dbReference type="PANTHER" id="PTHR12358">
    <property type="entry name" value="SPHINGOSINE KINASE"/>
    <property type="match status" value="1"/>
</dbReference>
<dbReference type="STRING" id="7260.B4N6I1"/>
<evidence type="ECO:0000256" key="2">
    <source>
        <dbReference type="ARBA" id="ARBA00022679"/>
    </source>
</evidence>
<dbReference type="InterPro" id="IPR001206">
    <property type="entry name" value="Diacylglycerol_kinase_cat_dom"/>
</dbReference>
<keyword evidence="11" id="KW-1185">Reference proteome</keyword>
<feature type="compositionally biased region" description="Low complexity" evidence="8">
    <location>
        <begin position="10"/>
        <end position="31"/>
    </location>
</feature>
<keyword evidence="3" id="KW-0547">Nucleotide-binding</keyword>
<dbReference type="InterPro" id="IPR016064">
    <property type="entry name" value="NAD/diacylglycerol_kinase_sf"/>
</dbReference>
<evidence type="ECO:0000256" key="7">
    <source>
        <dbReference type="ARBA" id="ARBA00044037"/>
    </source>
</evidence>
<dbReference type="PANTHER" id="PTHR12358:SF112">
    <property type="entry name" value="LD11247P-RELATED"/>
    <property type="match status" value="1"/>
</dbReference>
<keyword evidence="2" id="KW-0808">Transferase</keyword>
<dbReference type="OMA" id="TIWTLYR"/>
<dbReference type="EMBL" id="CH964161">
    <property type="protein sequence ID" value="EDW79970.1"/>
    <property type="molecule type" value="Genomic_DNA"/>
</dbReference>
<dbReference type="Pfam" id="PF19279">
    <property type="entry name" value="YegS_C"/>
    <property type="match status" value="1"/>
</dbReference>
<dbReference type="GO" id="GO:0012505">
    <property type="term" value="C:endomembrane system"/>
    <property type="evidence" value="ECO:0007669"/>
    <property type="project" value="UniProtKB-SubCell"/>
</dbReference>
<dbReference type="InterPro" id="IPR050187">
    <property type="entry name" value="Lipid_Phosphate_FormReg"/>
</dbReference>
<evidence type="ECO:0000256" key="3">
    <source>
        <dbReference type="ARBA" id="ARBA00022741"/>
    </source>
</evidence>
<feature type="domain" description="DAGKc" evidence="9">
    <location>
        <begin position="237"/>
        <end position="383"/>
    </location>
</feature>
<dbReference type="FunFam" id="3.40.50.10330:FF:000005">
    <property type="entry name" value="Sphingosine kinase 2"/>
    <property type="match status" value="1"/>
</dbReference>